<evidence type="ECO:0000313" key="3">
    <source>
        <dbReference type="Proteomes" id="UP000754644"/>
    </source>
</evidence>
<comment type="caution">
    <text evidence="2">The sequence shown here is derived from an EMBL/GenBank/DDBJ whole genome shotgun (WGS) entry which is preliminary data.</text>
</comment>
<evidence type="ECO:0000313" key="2">
    <source>
        <dbReference type="EMBL" id="NQV64052.1"/>
    </source>
</evidence>
<feature type="domain" description="DUF6285" evidence="1">
    <location>
        <begin position="45"/>
        <end position="136"/>
    </location>
</feature>
<gene>
    <name evidence="2" type="ORF">HQ497_01690</name>
</gene>
<dbReference type="EMBL" id="JABMOJ010000060">
    <property type="protein sequence ID" value="NQV64052.1"/>
    <property type="molecule type" value="Genomic_DNA"/>
</dbReference>
<dbReference type="Proteomes" id="UP000754644">
    <property type="component" value="Unassembled WGS sequence"/>
</dbReference>
<dbReference type="AlphaFoldDB" id="A0A973A856"/>
<dbReference type="InterPro" id="IPR046252">
    <property type="entry name" value="DUF6285"/>
</dbReference>
<sequence>MNLVIPGIVTPVQPEQAAQTLDMPRADELLTAVRDFLRADVMDGTTGRVNFLARVAGNALDIVLRESQLGGAARALELEKLRLLYGSAVADDDLEALRWRLTRELRDGTQDLDDERLHDYLRHAVANQIAIDQPRYSGFKVATGQSS</sequence>
<reference evidence="2" key="1">
    <citation type="submission" date="2020-05" db="EMBL/GenBank/DDBJ databases">
        <title>Sulfur intermediates as new biogeochemical hubs in an aquatic model microbial ecosystem.</title>
        <authorList>
            <person name="Vigneron A."/>
        </authorList>
    </citation>
    <scope>NUCLEOTIDE SEQUENCE</scope>
    <source>
        <strain evidence="2">Bin.250</strain>
    </source>
</reference>
<proteinExistence type="predicted"/>
<protein>
    <recommendedName>
        <fullName evidence="1">DUF6285 domain-containing protein</fullName>
    </recommendedName>
</protein>
<evidence type="ECO:0000259" key="1">
    <source>
        <dbReference type="Pfam" id="PF19802"/>
    </source>
</evidence>
<name>A0A973A856_9GAMM</name>
<dbReference type="Pfam" id="PF19802">
    <property type="entry name" value="DUF6285"/>
    <property type="match status" value="1"/>
</dbReference>
<organism evidence="2 3">
    <name type="scientific">SAR86 cluster bacterium</name>
    <dbReference type="NCBI Taxonomy" id="2030880"/>
    <lineage>
        <taxon>Bacteria</taxon>
        <taxon>Pseudomonadati</taxon>
        <taxon>Pseudomonadota</taxon>
        <taxon>Gammaproteobacteria</taxon>
        <taxon>SAR86 cluster</taxon>
    </lineage>
</organism>
<accession>A0A973A856</accession>